<dbReference type="Gene3D" id="1.10.10.2910">
    <property type="match status" value="1"/>
</dbReference>
<dbReference type="InterPro" id="IPR010359">
    <property type="entry name" value="IrrE_HExxH"/>
</dbReference>
<sequence length="145" mass="16421">MKKADAVLRRYSTRDPWVLGRCLPNVMVIPNDLGENILGYTITDRKISIININVQTDEVTSDSVLAHEIGHALLTRNTGANYFYRNAHIAAVGSAEYIANCFMFEFLFGNQGPINPMNYNHILSMYGLPAWMTRYFDLIGQETLD</sequence>
<dbReference type="EMBL" id="CP007122">
    <property type="protein sequence ID" value="AHJ33705.1"/>
    <property type="molecule type" value="Genomic_DNA"/>
</dbReference>
<dbReference type="Pfam" id="PF06114">
    <property type="entry name" value="Peptidase_M78"/>
    <property type="match status" value="1"/>
</dbReference>
<dbReference type="KEGG" id="lpq:AF91_11230"/>
<feature type="domain" description="IrrE N-terminal-like" evidence="1">
    <location>
        <begin position="25"/>
        <end position="107"/>
    </location>
</feature>
<evidence type="ECO:0000313" key="3">
    <source>
        <dbReference type="Proteomes" id="UP000019441"/>
    </source>
</evidence>
<dbReference type="Proteomes" id="UP000019441">
    <property type="component" value="Chromosome"/>
</dbReference>
<name>A0A806LFR2_LACPA</name>
<protein>
    <recommendedName>
        <fullName evidence="1">IrrE N-terminal-like domain-containing protein</fullName>
    </recommendedName>
</protein>
<evidence type="ECO:0000259" key="1">
    <source>
        <dbReference type="Pfam" id="PF06114"/>
    </source>
</evidence>
<gene>
    <name evidence="2" type="ORF">AF91_11230</name>
</gene>
<evidence type="ECO:0000313" key="2">
    <source>
        <dbReference type="EMBL" id="AHJ33705.1"/>
    </source>
</evidence>
<reference evidence="2 3" key="1">
    <citation type="journal article" date="2014" name="Genome Announc.">
        <title>Whole Genome Sequence of the Probiotic Strain Lactobacillus paracasei N1115, Isolated from Traditional Chinese Fermented Milk.</title>
        <authorList>
            <person name="Wang S."/>
            <person name="Zhu H."/>
            <person name="He F."/>
            <person name="Luo Y."/>
            <person name="Kang Z."/>
            <person name="Lu C."/>
            <person name="Feng L."/>
            <person name="Lu X."/>
            <person name="Xue Y."/>
            <person name="Wang H."/>
        </authorList>
    </citation>
    <scope>NUCLEOTIDE SEQUENCE [LARGE SCALE GENOMIC DNA]</scope>
    <source>
        <strain evidence="2 3">N1115</strain>
    </source>
</reference>
<accession>A0A806LFR2</accession>
<dbReference type="AlphaFoldDB" id="A0A806LFR2"/>
<proteinExistence type="predicted"/>
<organism evidence="2 3">
    <name type="scientific">Lacticaseibacillus paracasei N1115</name>
    <dbReference type="NCBI Taxonomy" id="1446494"/>
    <lineage>
        <taxon>Bacteria</taxon>
        <taxon>Bacillati</taxon>
        <taxon>Bacillota</taxon>
        <taxon>Bacilli</taxon>
        <taxon>Lactobacillales</taxon>
        <taxon>Lactobacillaceae</taxon>
        <taxon>Lacticaseibacillus</taxon>
    </lineage>
</organism>